<keyword evidence="3" id="KW-1185">Reference proteome</keyword>
<organism evidence="2 3">
    <name type="scientific">Pseudomonas lijiangensis</name>
    <dbReference type="NCBI Taxonomy" id="2995658"/>
    <lineage>
        <taxon>Bacteria</taxon>
        <taxon>Pseudomonadati</taxon>
        <taxon>Pseudomonadota</taxon>
        <taxon>Gammaproteobacteria</taxon>
        <taxon>Pseudomonadales</taxon>
        <taxon>Pseudomonadaceae</taxon>
        <taxon>Pseudomonas</taxon>
    </lineage>
</organism>
<reference evidence="3" key="1">
    <citation type="submission" date="2021-06" db="EMBL/GenBank/DDBJ databases">
        <title>Identification of Pseudomonas cichorii causing bacterial leaf black spot of flue-cured tobacco, a new disease in China.</title>
        <authorList>
            <person name="Lu C.-H."/>
        </authorList>
    </citation>
    <scope>NUCLEOTIDE SEQUENCE [LARGE SCALE GENOMIC DNA]</scope>
    <source>
        <strain evidence="3">LJ2</strain>
    </source>
</reference>
<sequence>MVACSAEQSASSCTDTSVMVWSAKTIACPPKEFIKAHIAVVVSGLLPFLYCLWLMWDSLPEALSLLIGAGCACALFATYLIVFAVRQKTVFNYHIKSQSGSVEYFLHYPDFAGPLFKGIAIFTILLFLGVALVTGSLLFLIGPAAMSIGAARTLLNWQNPIHNEESLPWNEYNFVTVDRKRSMIITHRTDITLGFEARFPNKELFEQYLQFLHSVLPPTAEYMEKDWEW</sequence>
<keyword evidence="1" id="KW-0472">Membrane</keyword>
<accession>A0ABX8HYG6</accession>
<feature type="transmembrane region" description="Helical" evidence="1">
    <location>
        <begin position="36"/>
        <end position="56"/>
    </location>
</feature>
<dbReference type="Proteomes" id="UP000683401">
    <property type="component" value="Chromosome"/>
</dbReference>
<feature type="transmembrane region" description="Helical" evidence="1">
    <location>
        <begin position="62"/>
        <end position="85"/>
    </location>
</feature>
<dbReference type="EMBL" id="CP076668">
    <property type="protein sequence ID" value="QWU85714.1"/>
    <property type="molecule type" value="Genomic_DNA"/>
</dbReference>
<gene>
    <name evidence="2" type="ORF">KQP88_19820</name>
</gene>
<protein>
    <submittedName>
        <fullName evidence="2">Permease</fullName>
    </submittedName>
</protein>
<keyword evidence="1" id="KW-0812">Transmembrane</keyword>
<feature type="transmembrane region" description="Helical" evidence="1">
    <location>
        <begin position="119"/>
        <end position="142"/>
    </location>
</feature>
<proteinExistence type="predicted"/>
<evidence type="ECO:0000256" key="1">
    <source>
        <dbReference type="SAM" id="Phobius"/>
    </source>
</evidence>
<evidence type="ECO:0000313" key="3">
    <source>
        <dbReference type="Proteomes" id="UP000683401"/>
    </source>
</evidence>
<evidence type="ECO:0000313" key="2">
    <source>
        <dbReference type="EMBL" id="QWU85714.1"/>
    </source>
</evidence>
<name>A0ABX8HYG6_9PSED</name>
<keyword evidence="1" id="KW-1133">Transmembrane helix</keyword>